<feature type="compositionally biased region" description="Polar residues" evidence="1">
    <location>
        <begin position="1"/>
        <end position="20"/>
    </location>
</feature>
<reference evidence="3" key="1">
    <citation type="submission" date="2014-05" db="EMBL/GenBank/DDBJ databases">
        <title>The transcriptome of the halophilic microalga Tetraselmis sp. GSL018 isolated from the Great Salt Lake, Utah.</title>
        <authorList>
            <person name="Jinkerson R.E."/>
            <person name="D'Adamo S."/>
            <person name="Posewitz M.C."/>
        </authorList>
    </citation>
    <scope>NUCLEOTIDE SEQUENCE</scope>
    <source>
        <strain evidence="3">GSL018</strain>
    </source>
</reference>
<feature type="transmembrane region" description="Helical" evidence="2">
    <location>
        <begin position="148"/>
        <end position="164"/>
    </location>
</feature>
<keyword evidence="2" id="KW-0812">Transmembrane</keyword>
<keyword evidence="2" id="KW-0472">Membrane</keyword>
<keyword evidence="2" id="KW-1133">Transmembrane helix</keyword>
<gene>
    <name evidence="3" type="ORF">TSPGSL018_14706</name>
</gene>
<sequence length="398" mass="43525">MNTGQTSARPITTLSSTETLGDSRPAEGCLQKNVSAIFQNEKHKSEPVVVFEDPGGSVYLGLEPEYKRELEELRRWRADQQPDSEQESTQGEPQVTEQQQKRIVLRRCKCCIFLIGADIVYHILLYFLPVMDVAWSSTGIDEGSMGKPLLKLLVFVGVDAFGLLSCAMRCLCFLTAFILAMAVLTIYSVVASFSLAMILRMLIIVFALQLRIGVEALRRWRGADAAQPSMLQSIRCFLGLRGARSSGASGNAADPPDAAEHRPGQSGGLPVVLPAGRAGRWSTAAVGCGDARAGLSRVGMTGQLLSSSERQLAMHRAVLEWGRRGETPQKVLNKRTGAMKLDSPGWKAPCVGGIFKRCCEYTQEPCIAMERMGHTLPVLPPYLCSALKGPYWFYYGST</sequence>
<feature type="transmembrane region" description="Helical" evidence="2">
    <location>
        <begin position="110"/>
        <end position="128"/>
    </location>
</feature>
<dbReference type="EMBL" id="GBEZ01006806">
    <property type="protein sequence ID" value="JAC78611.1"/>
    <property type="molecule type" value="Transcribed_RNA"/>
</dbReference>
<feature type="region of interest" description="Disordered" evidence="1">
    <location>
        <begin position="1"/>
        <end position="26"/>
    </location>
</feature>
<protein>
    <submittedName>
        <fullName evidence="3">Uncharacterized protein</fullName>
    </submittedName>
</protein>
<evidence type="ECO:0000256" key="1">
    <source>
        <dbReference type="SAM" id="MobiDB-lite"/>
    </source>
</evidence>
<dbReference type="AlphaFoldDB" id="A0A061S788"/>
<feature type="transmembrane region" description="Helical" evidence="2">
    <location>
        <begin position="171"/>
        <end position="190"/>
    </location>
</feature>
<accession>A0A061S788</accession>
<feature type="region of interest" description="Disordered" evidence="1">
    <location>
        <begin position="247"/>
        <end position="266"/>
    </location>
</feature>
<evidence type="ECO:0000256" key="2">
    <source>
        <dbReference type="SAM" id="Phobius"/>
    </source>
</evidence>
<name>A0A061S788_9CHLO</name>
<organism evidence="3">
    <name type="scientific">Tetraselmis sp. GSL018</name>
    <dbReference type="NCBI Taxonomy" id="582737"/>
    <lineage>
        <taxon>Eukaryota</taxon>
        <taxon>Viridiplantae</taxon>
        <taxon>Chlorophyta</taxon>
        <taxon>core chlorophytes</taxon>
        <taxon>Chlorodendrophyceae</taxon>
        <taxon>Chlorodendrales</taxon>
        <taxon>Chlorodendraceae</taxon>
        <taxon>Tetraselmis</taxon>
    </lineage>
</organism>
<proteinExistence type="predicted"/>
<evidence type="ECO:0000313" key="3">
    <source>
        <dbReference type="EMBL" id="JAC78611.1"/>
    </source>
</evidence>